<dbReference type="CDD" id="cd07765">
    <property type="entry name" value="KRAB_A-box"/>
    <property type="match status" value="1"/>
</dbReference>
<dbReference type="SUPFAM" id="SSF57667">
    <property type="entry name" value="beta-beta-alpha zinc fingers"/>
    <property type="match status" value="1"/>
</dbReference>
<keyword evidence="3" id="KW-0863">Zinc-finger</keyword>
<comment type="caution">
    <text evidence="11">The sequence shown here is derived from an EMBL/GenBank/DDBJ whole genome shotgun (WGS) entry which is preliminary data.</text>
</comment>
<evidence type="ECO:0000313" key="12">
    <source>
        <dbReference type="Proteomes" id="UP000050525"/>
    </source>
</evidence>
<dbReference type="SUPFAM" id="SSF47353">
    <property type="entry name" value="Retrovirus capsid dimerization domain-like"/>
    <property type="match status" value="1"/>
</dbReference>
<reference evidence="11 12" key="1">
    <citation type="journal article" date="2012" name="Genome Biol.">
        <title>Sequencing three crocodilian genomes to illuminate the evolution of archosaurs and amniotes.</title>
        <authorList>
            <person name="St John J.A."/>
            <person name="Braun E.L."/>
            <person name="Isberg S.R."/>
            <person name="Miles L.G."/>
            <person name="Chong A.Y."/>
            <person name="Gongora J."/>
            <person name="Dalzell P."/>
            <person name="Moran C."/>
            <person name="Bed'hom B."/>
            <person name="Abzhanov A."/>
            <person name="Burgess S.C."/>
            <person name="Cooksey A.M."/>
            <person name="Castoe T.A."/>
            <person name="Crawford N.G."/>
            <person name="Densmore L.D."/>
            <person name="Drew J.C."/>
            <person name="Edwards S.V."/>
            <person name="Faircloth B.C."/>
            <person name="Fujita M.K."/>
            <person name="Greenwold M.J."/>
            <person name="Hoffmann F.G."/>
            <person name="Howard J.M."/>
            <person name="Iguchi T."/>
            <person name="Janes D.E."/>
            <person name="Khan S.Y."/>
            <person name="Kohno S."/>
            <person name="de Koning A.J."/>
            <person name="Lance S.L."/>
            <person name="McCarthy F.M."/>
            <person name="McCormack J.E."/>
            <person name="Merchant M.E."/>
            <person name="Peterson D.G."/>
            <person name="Pollock D.D."/>
            <person name="Pourmand N."/>
            <person name="Raney B.J."/>
            <person name="Roessler K.A."/>
            <person name="Sanford J.R."/>
            <person name="Sawyer R.H."/>
            <person name="Schmidt C.J."/>
            <person name="Triplett E.W."/>
            <person name="Tuberville T.D."/>
            <person name="Venegas-Anaya M."/>
            <person name="Howard J.T."/>
            <person name="Jarvis E.D."/>
            <person name="Guillette L.J.Jr."/>
            <person name="Glenn T.C."/>
            <person name="Green R.E."/>
            <person name="Ray D.A."/>
        </authorList>
    </citation>
    <scope>NUCLEOTIDE SEQUENCE [LARGE SCALE GENOMIC DNA]</scope>
    <source>
        <strain evidence="11">KSC_2009_1</strain>
    </source>
</reference>
<evidence type="ECO:0000256" key="1">
    <source>
        <dbReference type="ARBA" id="ARBA00022723"/>
    </source>
</evidence>
<accession>A0A151NWK3</accession>
<keyword evidence="1" id="KW-0479">Metal-binding</keyword>
<keyword evidence="6" id="KW-0804">Transcription</keyword>
<organism evidence="11 12">
    <name type="scientific">Alligator mississippiensis</name>
    <name type="common">American alligator</name>
    <dbReference type="NCBI Taxonomy" id="8496"/>
    <lineage>
        <taxon>Eukaryota</taxon>
        <taxon>Metazoa</taxon>
        <taxon>Chordata</taxon>
        <taxon>Craniata</taxon>
        <taxon>Vertebrata</taxon>
        <taxon>Euteleostomi</taxon>
        <taxon>Archelosauria</taxon>
        <taxon>Archosauria</taxon>
        <taxon>Crocodylia</taxon>
        <taxon>Alligatoridae</taxon>
        <taxon>Alligatorinae</taxon>
        <taxon>Alligator</taxon>
    </lineage>
</organism>
<keyword evidence="7" id="KW-0539">Nucleus</keyword>
<keyword evidence="12" id="KW-1185">Reference proteome</keyword>
<keyword evidence="4" id="KW-0862">Zinc</keyword>
<dbReference type="FunFam" id="1.10.4020.10:FF:000001">
    <property type="entry name" value="zinc finger protein 263 isoform X1"/>
    <property type="match status" value="1"/>
</dbReference>
<feature type="region of interest" description="Disordered" evidence="8">
    <location>
        <begin position="402"/>
        <end position="455"/>
    </location>
</feature>
<evidence type="ECO:0000256" key="6">
    <source>
        <dbReference type="ARBA" id="ARBA00023163"/>
    </source>
</evidence>
<evidence type="ECO:0008006" key="13">
    <source>
        <dbReference type="Google" id="ProtNLM"/>
    </source>
</evidence>
<dbReference type="PANTHER" id="PTHR45935">
    <property type="entry name" value="PROTEIN ZBED8-RELATED"/>
    <property type="match status" value="1"/>
</dbReference>
<dbReference type="AlphaFoldDB" id="A0A151NWK3"/>
<dbReference type="PANTHER" id="PTHR45935:SF15">
    <property type="entry name" value="SCAN BOX DOMAIN-CONTAINING PROTEIN"/>
    <property type="match status" value="1"/>
</dbReference>
<evidence type="ECO:0000256" key="5">
    <source>
        <dbReference type="ARBA" id="ARBA00023015"/>
    </source>
</evidence>
<dbReference type="InterPro" id="IPR003309">
    <property type="entry name" value="SCAN_dom"/>
</dbReference>
<evidence type="ECO:0000256" key="7">
    <source>
        <dbReference type="ARBA" id="ARBA00023242"/>
    </source>
</evidence>
<feature type="region of interest" description="Disordered" evidence="8">
    <location>
        <begin position="1"/>
        <end position="26"/>
    </location>
</feature>
<evidence type="ECO:0000313" key="11">
    <source>
        <dbReference type="EMBL" id="KYO41256.1"/>
    </source>
</evidence>
<gene>
    <name evidence="11" type="ORF">Y1Q_0007005</name>
</gene>
<protein>
    <recommendedName>
        <fullName evidence="13">Zinc finger protein 202-like</fullName>
    </recommendedName>
</protein>
<dbReference type="GO" id="GO:0006355">
    <property type="term" value="P:regulation of DNA-templated transcription"/>
    <property type="evidence" value="ECO:0007669"/>
    <property type="project" value="InterPro"/>
</dbReference>
<dbReference type="SMART" id="SM00431">
    <property type="entry name" value="SCAN"/>
    <property type="match status" value="1"/>
</dbReference>
<dbReference type="CDD" id="cd07936">
    <property type="entry name" value="SCAN"/>
    <property type="match status" value="1"/>
</dbReference>
<keyword evidence="2" id="KW-0677">Repeat</keyword>
<evidence type="ECO:0000256" key="4">
    <source>
        <dbReference type="ARBA" id="ARBA00022833"/>
    </source>
</evidence>
<dbReference type="InterPro" id="IPR036051">
    <property type="entry name" value="KRAB_dom_sf"/>
</dbReference>
<dbReference type="Gene3D" id="3.30.160.60">
    <property type="entry name" value="Classic Zinc Finger"/>
    <property type="match status" value="1"/>
</dbReference>
<feature type="region of interest" description="Disordered" evidence="8">
    <location>
        <begin position="208"/>
        <end position="348"/>
    </location>
</feature>
<dbReference type="PROSITE" id="PS50805">
    <property type="entry name" value="KRAB"/>
    <property type="match status" value="1"/>
</dbReference>
<evidence type="ECO:0000256" key="8">
    <source>
        <dbReference type="SAM" id="MobiDB-lite"/>
    </source>
</evidence>
<dbReference type="Pfam" id="PF02023">
    <property type="entry name" value="SCAN"/>
    <property type="match status" value="1"/>
</dbReference>
<dbReference type="InterPro" id="IPR036236">
    <property type="entry name" value="Znf_C2H2_sf"/>
</dbReference>
<name>A0A151NWK3_ALLMI</name>
<evidence type="ECO:0000256" key="3">
    <source>
        <dbReference type="ARBA" id="ARBA00022771"/>
    </source>
</evidence>
<dbReference type="InterPro" id="IPR038269">
    <property type="entry name" value="SCAN_sf"/>
</dbReference>
<dbReference type="GO" id="GO:0008270">
    <property type="term" value="F:zinc ion binding"/>
    <property type="evidence" value="ECO:0007669"/>
    <property type="project" value="UniProtKB-KW"/>
</dbReference>
<dbReference type="Pfam" id="PF01352">
    <property type="entry name" value="KRAB"/>
    <property type="match status" value="1"/>
</dbReference>
<feature type="compositionally biased region" description="Basic and acidic residues" evidence="8">
    <location>
        <begin position="232"/>
        <end position="245"/>
    </location>
</feature>
<dbReference type="Proteomes" id="UP000050525">
    <property type="component" value="Unassembled WGS sequence"/>
</dbReference>
<dbReference type="PROSITE" id="PS50804">
    <property type="entry name" value="SCAN_BOX"/>
    <property type="match status" value="1"/>
</dbReference>
<evidence type="ECO:0000259" key="9">
    <source>
        <dbReference type="PROSITE" id="PS50804"/>
    </source>
</evidence>
<dbReference type="InterPro" id="IPR001909">
    <property type="entry name" value="KRAB"/>
</dbReference>
<proteinExistence type="predicted"/>
<sequence>MAAVPEPVAAVHLPCTAPGQPEGMLEEQDLRGLQAGKIPRVPQAGITGASLRCSALQQAKQQLQEEPVQCRGIQEQEVKQAVQPPSEAESDLATPPLAPGHDLPAPHAWRQRFRGLRYREGAGPREVCGRLRELAQRWLEPQRRSKEQMLELVVLEQFLAILPRETRSWEWGRGVETCAQAVALAEGVQLGQEEDETLQVTVSVEVEEVRSDKVQPPGAPQQPGDSWLEQPQAHHVDRPLEEAGQRESLGPQDQLPYVPRKEPWPNPKSDSPERGETWELSAVGSSLGLGPRQGPFPGAGPLSRDEQQLPEEVPTNLDLQRTSPRRLGGRVSLTPELGQGRPAKQRESMQLPEAFEDVAVYLTQVEWELLEDEDKGLYRNQMLRNYQALVSLGSTWLLSGAEEQVPEEEPANLEPPQAPAGSLDKVDSMTPKEYQWHESQVKHQHSHAGEKPHQCFESAKNFTRCSSLGKHQRHYAEEAT</sequence>
<evidence type="ECO:0000256" key="2">
    <source>
        <dbReference type="ARBA" id="ARBA00022737"/>
    </source>
</evidence>
<feature type="domain" description="SCAN box" evidence="9">
    <location>
        <begin position="110"/>
        <end position="189"/>
    </location>
</feature>
<feature type="compositionally biased region" description="Basic and acidic residues" evidence="8">
    <location>
        <begin position="434"/>
        <end position="454"/>
    </location>
</feature>
<feature type="region of interest" description="Disordered" evidence="8">
    <location>
        <begin position="76"/>
        <end position="106"/>
    </location>
</feature>
<evidence type="ECO:0000259" key="10">
    <source>
        <dbReference type="PROSITE" id="PS50805"/>
    </source>
</evidence>
<dbReference type="Gene3D" id="6.10.140.140">
    <property type="match status" value="1"/>
</dbReference>
<dbReference type="Gene3D" id="1.10.4020.10">
    <property type="entry name" value="DNA breaking-rejoining enzymes"/>
    <property type="match status" value="1"/>
</dbReference>
<dbReference type="SUPFAM" id="SSF109640">
    <property type="entry name" value="KRAB domain (Kruppel-associated box)"/>
    <property type="match status" value="1"/>
</dbReference>
<dbReference type="EMBL" id="AKHW03001653">
    <property type="protein sequence ID" value="KYO41256.1"/>
    <property type="molecule type" value="Genomic_DNA"/>
</dbReference>
<dbReference type="SMART" id="SM00349">
    <property type="entry name" value="KRAB"/>
    <property type="match status" value="1"/>
</dbReference>
<feature type="domain" description="KRAB" evidence="10">
    <location>
        <begin position="353"/>
        <end position="448"/>
    </location>
</feature>
<keyword evidence="5" id="KW-0805">Transcription regulation</keyword>
<dbReference type="InterPro" id="IPR050916">
    <property type="entry name" value="SCAN-C2H2_zinc_finger"/>
</dbReference>